<protein>
    <submittedName>
        <fullName evidence="2">Pyrethroid hydrolase</fullName>
        <ecNumber evidence="2">3.1.1.88</ecNumber>
    </submittedName>
</protein>
<evidence type="ECO:0000259" key="1">
    <source>
        <dbReference type="Pfam" id="PF12697"/>
    </source>
</evidence>
<dbReference type="Proteomes" id="UP000244904">
    <property type="component" value="Unassembled WGS sequence"/>
</dbReference>
<keyword evidence="3" id="KW-1185">Reference proteome</keyword>
<dbReference type="EC" id="3.1.1.88" evidence="2"/>
<gene>
    <name evidence="2" type="primary">pytH</name>
    <name evidence="2" type="ORF">PRI8871_00515</name>
</gene>
<dbReference type="InterPro" id="IPR029058">
    <property type="entry name" value="AB_hydrolase_fold"/>
</dbReference>
<dbReference type="InterPro" id="IPR045889">
    <property type="entry name" value="MES/HNL"/>
</dbReference>
<dbReference type="PANTHER" id="PTHR10992:SF1086">
    <property type="entry name" value="AB HYDROLASE-1 DOMAIN-CONTAINING PROTEIN"/>
    <property type="match status" value="1"/>
</dbReference>
<proteinExistence type="predicted"/>
<dbReference type="GO" id="GO:0102209">
    <property type="term" value="F:trans-permethrin hydrolase activity"/>
    <property type="evidence" value="ECO:0007669"/>
    <property type="project" value="UniProtKB-EC"/>
</dbReference>
<keyword evidence="2" id="KW-0378">Hydrolase</keyword>
<dbReference type="InterPro" id="IPR000073">
    <property type="entry name" value="AB_hydrolase_1"/>
</dbReference>
<accession>A0A2R8APV2</accession>
<dbReference type="Gene3D" id="3.40.50.1820">
    <property type="entry name" value="alpha/beta hydrolase"/>
    <property type="match status" value="1"/>
</dbReference>
<dbReference type="AlphaFoldDB" id="A0A2R8APV2"/>
<sequence>MQMADILLVHGSGHGAWCWRDTIPALEALGHTVRAIDLPSHGQDTTPPEDVTLDLYAQTILDALNGPTIVMGHSMGGYPISRAADLDPTHFQRLIYLCAYVPWDDHSLVEMRLRAPRQPIMKAIQKSEDRVTFSIKPEHAKEVFYHDCSDEQVAYALAHVTPQAILPQATKVTLGAKYKTVPRSYIVCRYDSAIPPEFQDTMAADFEPEDVYEMPTSHSPFFSDPDGLAALVTRIIG</sequence>
<dbReference type="Pfam" id="PF12697">
    <property type="entry name" value="Abhydrolase_6"/>
    <property type="match status" value="1"/>
</dbReference>
<feature type="domain" description="AB hydrolase-1" evidence="1">
    <location>
        <begin position="6"/>
        <end position="230"/>
    </location>
</feature>
<organism evidence="2 3">
    <name type="scientific">Pseudoprimorskyibacter insulae</name>
    <dbReference type="NCBI Taxonomy" id="1695997"/>
    <lineage>
        <taxon>Bacteria</taxon>
        <taxon>Pseudomonadati</taxon>
        <taxon>Pseudomonadota</taxon>
        <taxon>Alphaproteobacteria</taxon>
        <taxon>Rhodobacterales</taxon>
        <taxon>Paracoccaceae</taxon>
        <taxon>Pseudoprimorskyibacter</taxon>
    </lineage>
</organism>
<dbReference type="EMBL" id="OMOJ01000001">
    <property type="protein sequence ID" value="SPF77927.1"/>
    <property type="molecule type" value="Genomic_DNA"/>
</dbReference>
<dbReference type="SUPFAM" id="SSF53474">
    <property type="entry name" value="alpha/beta-Hydrolases"/>
    <property type="match status" value="1"/>
</dbReference>
<evidence type="ECO:0000313" key="2">
    <source>
        <dbReference type="EMBL" id="SPF77927.1"/>
    </source>
</evidence>
<dbReference type="GO" id="GO:0080030">
    <property type="term" value="F:methyl indole-3-acetate esterase activity"/>
    <property type="evidence" value="ECO:0007669"/>
    <property type="project" value="TreeGrafter"/>
</dbReference>
<dbReference type="PANTHER" id="PTHR10992">
    <property type="entry name" value="METHYLESTERASE FAMILY MEMBER"/>
    <property type="match status" value="1"/>
</dbReference>
<reference evidence="3" key="1">
    <citation type="submission" date="2018-03" db="EMBL/GenBank/DDBJ databases">
        <authorList>
            <person name="Rodrigo-Torres L."/>
            <person name="Arahal R. D."/>
            <person name="Lucena T."/>
        </authorList>
    </citation>
    <scope>NUCLEOTIDE SEQUENCE [LARGE SCALE GENOMIC DNA]</scope>
    <source>
        <strain evidence="3">CECT 8871</strain>
    </source>
</reference>
<dbReference type="GO" id="GO:0080032">
    <property type="term" value="F:methyl jasmonate esterase activity"/>
    <property type="evidence" value="ECO:0007669"/>
    <property type="project" value="TreeGrafter"/>
</dbReference>
<evidence type="ECO:0000313" key="3">
    <source>
        <dbReference type="Proteomes" id="UP000244904"/>
    </source>
</evidence>
<name>A0A2R8APV2_9RHOB</name>